<keyword evidence="1" id="KW-0677">Repeat</keyword>
<sequence>MHNGFNLADTPGGVFGYFFQKSQDSSTPSAMVCSIVTDIMTSPTFSKSKGLFEAISSIEGLMDRYTKGTDCPLDMIWRILESLVAQSPAFALIVDGIDECAENEDVKKVLRHLGKMARTTDARIIVCSRYFKHIDQSLGSPAIISIEADQIAADIQSFVTAEIDRTQRLAEIKDRLLAKCAIHSQGMFLWARLMLDAIKAAPDVKTQLQTMESFPPGLDSVYAQFISKTGRGLDSAHLNIRRQFFTLIIGSFQFLTINDIGTAISLDVFRLCKDKNRELFDIETKLDNLCGPLVVTADGTARLIHASVKDYLTGFEKPTSLSINLDATTTNQFMATRCLCMLMLPEFNSRSLIADLLRQSMYKYSEAVDSAIAVEDPSTLQGFYKYAALNWHSHLVALPQAPLNTLKLVAKFFKSRQFVTWAESLFLLRGGLHGAPAMDVASYLKSWLVLQPPSLREIVPMNDYVESAYGQLVEDTKMANDFPLAIAFLHSRLAEYHAWMADISDSALNLLVTAAKGLDDQLGPHRMTLMALDALATGKNINTSLESLPRMVFLTLLRQGTLVRGLHEQAAQSHAEIRRQRIRILGPTHREVYMSMSYECLSNFHTLNFPEAQRLGEEASRGLLATGVPTTRLFLHNQLYLGYALEGQHKIQEAQVLYESAYATWMELNGPDDPSTLMTQSAMASTYRKLGRLTDAEHHYILCFAGRQRAMSLDNYLCVDLAISLAYVYHELHRNEEAGALLEICLPLEALKRSANFERVCQIKHLQALMLYDEDPAAAENLLYDLINASRGNRPPVNRELVWVRVTLARWLRNRGDTREALLLFQDLVEPVSPSYGTPLADEQCKLSEEGVNLIKAGLAIKARHLLESNGLRWVRNYYFDIVHGAPLTDTGWERGFLERGCDKLETLNARLERDNE</sequence>
<dbReference type="PANTHER" id="PTHR10039">
    <property type="entry name" value="AMELOGENIN"/>
    <property type="match status" value="1"/>
</dbReference>
<evidence type="ECO:0000313" key="4">
    <source>
        <dbReference type="Proteomes" id="UP001154252"/>
    </source>
</evidence>
<comment type="caution">
    <text evidence="3">The sequence shown here is derived from an EMBL/GenBank/DDBJ whole genome shotgun (WGS) entry which is preliminary data.</text>
</comment>
<organism evidence="3 4">
    <name type="scientific">Penicillium egyptiacum</name>
    <dbReference type="NCBI Taxonomy" id="1303716"/>
    <lineage>
        <taxon>Eukaryota</taxon>
        <taxon>Fungi</taxon>
        <taxon>Dikarya</taxon>
        <taxon>Ascomycota</taxon>
        <taxon>Pezizomycotina</taxon>
        <taxon>Eurotiomycetes</taxon>
        <taxon>Eurotiomycetidae</taxon>
        <taxon>Eurotiales</taxon>
        <taxon>Aspergillaceae</taxon>
        <taxon>Penicillium</taxon>
    </lineage>
</organism>
<dbReference type="AlphaFoldDB" id="A0A9W4KR59"/>
<dbReference type="Pfam" id="PF24883">
    <property type="entry name" value="NPHP3_N"/>
    <property type="match status" value="1"/>
</dbReference>
<dbReference type="PANTHER" id="PTHR10039:SF14">
    <property type="entry name" value="NACHT DOMAIN-CONTAINING PROTEIN"/>
    <property type="match status" value="1"/>
</dbReference>
<accession>A0A9W4KR59</accession>
<dbReference type="Pfam" id="PF13424">
    <property type="entry name" value="TPR_12"/>
    <property type="match status" value="1"/>
</dbReference>
<dbReference type="OrthoDB" id="7464126at2759"/>
<dbReference type="InterPro" id="IPR011990">
    <property type="entry name" value="TPR-like_helical_dom_sf"/>
</dbReference>
<proteinExistence type="predicted"/>
<protein>
    <recommendedName>
        <fullName evidence="2">Nephrocystin 3-like N-terminal domain-containing protein</fullName>
    </recommendedName>
</protein>
<evidence type="ECO:0000259" key="2">
    <source>
        <dbReference type="Pfam" id="PF24883"/>
    </source>
</evidence>
<evidence type="ECO:0000256" key="1">
    <source>
        <dbReference type="ARBA" id="ARBA00022737"/>
    </source>
</evidence>
<keyword evidence="4" id="KW-1185">Reference proteome</keyword>
<dbReference type="Proteomes" id="UP001154252">
    <property type="component" value="Unassembled WGS sequence"/>
</dbReference>
<dbReference type="Gene3D" id="1.25.40.10">
    <property type="entry name" value="Tetratricopeptide repeat domain"/>
    <property type="match status" value="1"/>
</dbReference>
<name>A0A9W4KR59_9EURO</name>
<dbReference type="SUPFAM" id="SSF48452">
    <property type="entry name" value="TPR-like"/>
    <property type="match status" value="1"/>
</dbReference>
<evidence type="ECO:0000313" key="3">
    <source>
        <dbReference type="EMBL" id="CAG8909607.1"/>
    </source>
</evidence>
<feature type="domain" description="Nephrocystin 3-like N-terminal" evidence="2">
    <location>
        <begin position="14"/>
        <end position="129"/>
    </location>
</feature>
<dbReference type="EMBL" id="CAJVRC010000902">
    <property type="protein sequence ID" value="CAG8909607.1"/>
    <property type="molecule type" value="Genomic_DNA"/>
</dbReference>
<gene>
    <name evidence="3" type="ORF">PEGY_LOCUS10403</name>
</gene>
<reference evidence="3" key="1">
    <citation type="submission" date="2021-07" db="EMBL/GenBank/DDBJ databases">
        <authorList>
            <person name="Branca A.L. A."/>
        </authorList>
    </citation>
    <scope>NUCLEOTIDE SEQUENCE</scope>
</reference>
<dbReference type="InterPro" id="IPR056884">
    <property type="entry name" value="NPHP3-like_N"/>
</dbReference>